<dbReference type="InterPro" id="IPR011250">
    <property type="entry name" value="OMP/PagP_B-barrel"/>
</dbReference>
<organism evidence="2 3">
    <name type="scientific">Jejudonia soesokkakensis</name>
    <dbReference type="NCBI Taxonomy" id="1323432"/>
    <lineage>
        <taxon>Bacteria</taxon>
        <taxon>Pseudomonadati</taxon>
        <taxon>Bacteroidota</taxon>
        <taxon>Flavobacteriia</taxon>
        <taxon>Flavobacteriales</taxon>
        <taxon>Flavobacteriaceae</taxon>
        <taxon>Jejudonia</taxon>
    </lineage>
</organism>
<dbReference type="Gene3D" id="2.40.160.20">
    <property type="match status" value="1"/>
</dbReference>
<gene>
    <name evidence="2" type="ORF">ACFQO1_06630</name>
</gene>
<keyword evidence="3" id="KW-1185">Reference proteome</keyword>
<evidence type="ECO:0000313" key="3">
    <source>
        <dbReference type="Proteomes" id="UP001596415"/>
    </source>
</evidence>
<evidence type="ECO:0000313" key="2">
    <source>
        <dbReference type="EMBL" id="MFC7357355.1"/>
    </source>
</evidence>
<dbReference type="SUPFAM" id="SSF56925">
    <property type="entry name" value="OMPA-like"/>
    <property type="match status" value="1"/>
</dbReference>
<proteinExistence type="predicted"/>
<accession>A0ABW2MUB2</accession>
<dbReference type="Proteomes" id="UP001596415">
    <property type="component" value="Unassembled WGS sequence"/>
</dbReference>
<dbReference type="Pfam" id="PF13568">
    <property type="entry name" value="OMP_b-brl_2"/>
    <property type="match status" value="1"/>
</dbReference>
<name>A0ABW2MUB2_9FLAO</name>
<feature type="domain" description="Outer membrane protein beta-barrel" evidence="1">
    <location>
        <begin position="19"/>
        <end position="182"/>
    </location>
</feature>
<reference evidence="3" key="1">
    <citation type="journal article" date="2019" name="Int. J. Syst. Evol. Microbiol.">
        <title>The Global Catalogue of Microorganisms (GCM) 10K type strain sequencing project: providing services to taxonomists for standard genome sequencing and annotation.</title>
        <authorList>
            <consortium name="The Broad Institute Genomics Platform"/>
            <consortium name="The Broad Institute Genome Sequencing Center for Infectious Disease"/>
            <person name="Wu L."/>
            <person name="Ma J."/>
        </authorList>
    </citation>
    <scope>NUCLEOTIDE SEQUENCE [LARGE SCALE GENOMIC DNA]</scope>
    <source>
        <strain evidence="3">CGMCC 1.16306</strain>
    </source>
</reference>
<dbReference type="InterPro" id="IPR025665">
    <property type="entry name" value="Beta-barrel_OMP_2"/>
</dbReference>
<evidence type="ECO:0000259" key="1">
    <source>
        <dbReference type="Pfam" id="PF13568"/>
    </source>
</evidence>
<protein>
    <submittedName>
        <fullName evidence="2">Porin family protein</fullName>
    </submittedName>
</protein>
<dbReference type="RefSeq" id="WP_380217197.1">
    <property type="nucleotide sequence ID" value="NZ_JBHTBN010000002.1"/>
</dbReference>
<dbReference type="EMBL" id="JBHTBN010000002">
    <property type="protein sequence ID" value="MFC7357355.1"/>
    <property type="molecule type" value="Genomic_DNA"/>
</dbReference>
<comment type="caution">
    <text evidence="2">The sequence shown here is derived from an EMBL/GenBank/DDBJ whole genome shotgun (WGS) entry which is preliminary data.</text>
</comment>
<sequence length="207" mass="22453">MKKLIMIAVVTVIGVTTIQAQEVKLGAKAGVNFAKLTGDDVEDADGRTGFHLGVLAEIPFNEKWAIQPEILYSQKGLQSKSDFFDGEIESKLRLDYITVPIMGKYYFTDALSLEFGPELGFRAKAEQEIEVTGEDDGGIEGTQDIKDSVSGFDFGAGGGLAYQLNNGLFLQARYIIGLTNITKDDDEGAFGDDLTNSNLSLSLGFKF</sequence>